<evidence type="ECO:0000256" key="2">
    <source>
        <dbReference type="ARBA" id="ARBA00023002"/>
    </source>
</evidence>
<accession>A0A064CJR9</accession>
<dbReference type="PANTHER" id="PTHR42760">
    <property type="entry name" value="SHORT-CHAIN DEHYDROGENASES/REDUCTASES FAMILY MEMBER"/>
    <property type="match status" value="1"/>
</dbReference>
<comment type="similarity">
    <text evidence="1">Belongs to the short-chain dehydrogenases/reductases (SDR) family.</text>
</comment>
<dbReference type="InterPro" id="IPR002347">
    <property type="entry name" value="SDR_fam"/>
</dbReference>
<keyword evidence="4" id="KW-1185">Reference proteome</keyword>
<dbReference type="FunFam" id="3.40.50.720:FF:000084">
    <property type="entry name" value="Short-chain dehydrogenase reductase"/>
    <property type="match status" value="1"/>
</dbReference>
<dbReference type="InterPro" id="IPR036291">
    <property type="entry name" value="NAD(P)-bd_dom_sf"/>
</dbReference>
<sequence>MAGTALVTGGASGMGRATAYLLAARGYQVAIDHLDREADAKQVAADIGGIAYEADVADIDAVEALVAAVESDLGPIDIAVACAGFDVDVALEEVTEELWHRSLAVILGGCANVIATVGPRMRARRSGSIVGISSELALLGDEHHVPYVTAKAAMIGLVRSVAREYGPDQVRVNIVCPGPTDTDMLTERWRGEDYRHSIALDRFGTPDELARVIVDVAEWTWLTGQVISPNGGVVIQ</sequence>
<organism evidence="3 4">
    <name type="scientific">Mycolicibacterium aromaticivorans JS19b1 = JCM 16368</name>
    <dbReference type="NCBI Taxonomy" id="1440774"/>
    <lineage>
        <taxon>Bacteria</taxon>
        <taxon>Bacillati</taxon>
        <taxon>Actinomycetota</taxon>
        <taxon>Actinomycetes</taxon>
        <taxon>Mycobacteriales</taxon>
        <taxon>Mycobacteriaceae</taxon>
        <taxon>Mycolicibacterium</taxon>
    </lineage>
</organism>
<dbReference type="PRINTS" id="PR00080">
    <property type="entry name" value="SDRFAMILY"/>
</dbReference>
<dbReference type="GO" id="GO:0030497">
    <property type="term" value="P:fatty acid elongation"/>
    <property type="evidence" value="ECO:0007669"/>
    <property type="project" value="TreeGrafter"/>
</dbReference>
<evidence type="ECO:0000313" key="4">
    <source>
        <dbReference type="Proteomes" id="UP000022835"/>
    </source>
</evidence>
<dbReference type="PANTHER" id="PTHR42760:SF135">
    <property type="entry name" value="BLL7886 PROTEIN"/>
    <property type="match status" value="1"/>
</dbReference>
<dbReference type="STRING" id="1440774.Y900_008815"/>
<gene>
    <name evidence="3" type="ORF">Y900_008815</name>
</gene>
<dbReference type="OrthoDB" id="7064009at2"/>
<dbReference type="PRINTS" id="PR00081">
    <property type="entry name" value="GDHRDH"/>
</dbReference>
<dbReference type="SUPFAM" id="SSF51735">
    <property type="entry name" value="NAD(P)-binding Rossmann-fold domains"/>
    <property type="match status" value="1"/>
</dbReference>
<dbReference type="GO" id="GO:0016616">
    <property type="term" value="F:oxidoreductase activity, acting on the CH-OH group of donors, NAD or NADP as acceptor"/>
    <property type="evidence" value="ECO:0007669"/>
    <property type="project" value="TreeGrafter"/>
</dbReference>
<dbReference type="eggNOG" id="COG1028">
    <property type="taxonomic scope" value="Bacteria"/>
</dbReference>
<evidence type="ECO:0008006" key="5">
    <source>
        <dbReference type="Google" id="ProtNLM"/>
    </source>
</evidence>
<comment type="caution">
    <text evidence="3">The sequence shown here is derived from an EMBL/GenBank/DDBJ whole genome shotgun (WGS) entry which is preliminary data.</text>
</comment>
<keyword evidence="2" id="KW-0560">Oxidoreductase</keyword>
<evidence type="ECO:0000256" key="1">
    <source>
        <dbReference type="ARBA" id="ARBA00006484"/>
    </source>
</evidence>
<dbReference type="RefSeq" id="WP_036341257.1">
    <property type="nucleotide sequence ID" value="NZ_JALN02000001.1"/>
</dbReference>
<evidence type="ECO:0000313" key="3">
    <source>
        <dbReference type="EMBL" id="KDE99047.1"/>
    </source>
</evidence>
<dbReference type="Pfam" id="PF13561">
    <property type="entry name" value="adh_short_C2"/>
    <property type="match status" value="1"/>
</dbReference>
<dbReference type="CDD" id="cd05233">
    <property type="entry name" value="SDR_c"/>
    <property type="match status" value="1"/>
</dbReference>
<proteinExistence type="inferred from homology"/>
<dbReference type="Proteomes" id="UP000022835">
    <property type="component" value="Unassembled WGS sequence"/>
</dbReference>
<dbReference type="AlphaFoldDB" id="A0A064CJR9"/>
<dbReference type="InterPro" id="IPR020904">
    <property type="entry name" value="Sc_DH/Rdtase_CS"/>
</dbReference>
<reference evidence="3" key="1">
    <citation type="submission" date="2014-05" db="EMBL/GenBank/DDBJ databases">
        <title>Genome sequence of Mycobacterium aromaticivorans strain JS19b1T (= DSM 45407T).</title>
        <authorList>
            <person name="Kwak Y."/>
            <person name="Park G.-S."/>
            <person name="Li Q.X."/>
            <person name="Lee S.-E."/>
            <person name="Shin J.-H."/>
        </authorList>
    </citation>
    <scope>NUCLEOTIDE SEQUENCE [LARGE SCALE GENOMIC DNA]</scope>
    <source>
        <strain evidence="3">JS19b1</strain>
    </source>
</reference>
<dbReference type="PROSITE" id="PS00061">
    <property type="entry name" value="ADH_SHORT"/>
    <property type="match status" value="1"/>
</dbReference>
<dbReference type="Gene3D" id="3.40.50.720">
    <property type="entry name" value="NAD(P)-binding Rossmann-like Domain"/>
    <property type="match status" value="1"/>
</dbReference>
<name>A0A064CJR9_9MYCO</name>
<protein>
    <recommendedName>
        <fullName evidence="5">Oxidoreductase</fullName>
    </recommendedName>
</protein>
<dbReference type="EMBL" id="JALN02000001">
    <property type="protein sequence ID" value="KDE99047.1"/>
    <property type="molecule type" value="Genomic_DNA"/>
</dbReference>